<dbReference type="EMBL" id="DAKRPA010000220">
    <property type="protein sequence ID" value="DAZ95045.1"/>
    <property type="molecule type" value="Genomic_DNA"/>
</dbReference>
<organism evidence="9 10">
    <name type="scientific">Lagenidium giganteum</name>
    <dbReference type="NCBI Taxonomy" id="4803"/>
    <lineage>
        <taxon>Eukaryota</taxon>
        <taxon>Sar</taxon>
        <taxon>Stramenopiles</taxon>
        <taxon>Oomycota</taxon>
        <taxon>Peronosporomycetes</taxon>
        <taxon>Pythiales</taxon>
        <taxon>Pythiaceae</taxon>
    </lineage>
</organism>
<dbReference type="AlphaFoldDB" id="A0AAV2YJ48"/>
<dbReference type="InterPro" id="IPR009072">
    <property type="entry name" value="Histone-fold"/>
</dbReference>
<dbReference type="GO" id="GO:0046982">
    <property type="term" value="F:protein heterodimerization activity"/>
    <property type="evidence" value="ECO:0007669"/>
    <property type="project" value="InterPro"/>
</dbReference>
<evidence type="ECO:0000256" key="7">
    <source>
        <dbReference type="SAM" id="MobiDB-lite"/>
    </source>
</evidence>
<dbReference type="InterPro" id="IPR006565">
    <property type="entry name" value="BTP"/>
</dbReference>
<feature type="domain" description="Bromodomain associated" evidence="8">
    <location>
        <begin position="66"/>
        <end position="145"/>
    </location>
</feature>
<sequence length="349" mass="36699">MMDAADANGTGGASAKAPSKAKASARSAAGKDDAAAQGGGTSVSMSTKKAGDGVGEALAASASSGDVFARSIAMMALAHIARGAGFDAVQRSAGDALVDILAKYIQRIGVSAKEIAELAGRTQPRATDVMHALNDLEPAPVELKDLIKALETAKRPFPRDVPSFPVRKRDVAGNTIEQTKIGNREDLPAYVPSFLPALPNRHTYSSDSRVVVDREQDTKRTRLDMLGQKSQVQQSLHGLQSAFARKALPQVHQPSWNAFQGSTGENASENPFVQPAVVLASTPSAAAAADKKSVFASIDREFAPNPVNPKEKKKSLDQSAAPLSKMSSNQELGKEEKILTGTFHDGDSE</sequence>
<keyword evidence="4" id="KW-0805">Transcription regulation</keyword>
<accession>A0AAV2YJ48</accession>
<evidence type="ECO:0000256" key="2">
    <source>
        <dbReference type="ARBA" id="ARBA00008767"/>
    </source>
</evidence>
<feature type="compositionally biased region" description="Basic and acidic residues" evidence="7">
    <location>
        <begin position="332"/>
        <end position="349"/>
    </location>
</feature>
<dbReference type="CDD" id="cd00076">
    <property type="entry name" value="HFD_SF"/>
    <property type="match status" value="1"/>
</dbReference>
<dbReference type="CDD" id="cd08049">
    <property type="entry name" value="TAF8"/>
    <property type="match status" value="1"/>
</dbReference>
<comment type="similarity">
    <text evidence="2">Belongs to the TAF8 family.</text>
</comment>
<feature type="region of interest" description="Disordered" evidence="7">
    <location>
        <begin position="1"/>
        <end position="48"/>
    </location>
</feature>
<name>A0AAV2YJ48_9STRA</name>
<dbReference type="Gene3D" id="1.10.20.10">
    <property type="entry name" value="Histone, subunit A"/>
    <property type="match status" value="1"/>
</dbReference>
<keyword evidence="5" id="KW-0804">Transcription</keyword>
<dbReference type="GO" id="GO:0005669">
    <property type="term" value="C:transcription factor TFIID complex"/>
    <property type="evidence" value="ECO:0007669"/>
    <property type="project" value="InterPro"/>
</dbReference>
<evidence type="ECO:0000256" key="1">
    <source>
        <dbReference type="ARBA" id="ARBA00004123"/>
    </source>
</evidence>
<feature type="compositionally biased region" description="Low complexity" evidence="7">
    <location>
        <begin position="13"/>
        <end position="28"/>
    </location>
</feature>
<dbReference type="PANTHER" id="PTHR46338:SF1">
    <property type="entry name" value="TRANSCRIPTION INITIATION FACTOR TFIID SUBUNIT 8"/>
    <property type="match status" value="1"/>
</dbReference>
<evidence type="ECO:0000313" key="10">
    <source>
        <dbReference type="Proteomes" id="UP001146120"/>
    </source>
</evidence>
<reference evidence="9" key="1">
    <citation type="submission" date="2022-11" db="EMBL/GenBank/DDBJ databases">
        <authorList>
            <person name="Morgan W.R."/>
            <person name="Tartar A."/>
        </authorList>
    </citation>
    <scope>NUCLEOTIDE SEQUENCE</scope>
    <source>
        <strain evidence="9">ARSEF 373</strain>
    </source>
</reference>
<gene>
    <name evidence="9" type="ORF">N0F65_002779</name>
</gene>
<dbReference type="Pfam" id="PF10406">
    <property type="entry name" value="TAF8_C"/>
    <property type="match status" value="1"/>
</dbReference>
<protein>
    <recommendedName>
        <fullName evidence="3">Transcription initiation factor TFIID subunit 8</fullName>
    </recommendedName>
</protein>
<dbReference type="SMART" id="SM00576">
    <property type="entry name" value="BTP"/>
    <property type="match status" value="1"/>
</dbReference>
<evidence type="ECO:0000256" key="6">
    <source>
        <dbReference type="ARBA" id="ARBA00023242"/>
    </source>
</evidence>
<dbReference type="Proteomes" id="UP001146120">
    <property type="component" value="Unassembled WGS sequence"/>
</dbReference>
<evidence type="ECO:0000256" key="3">
    <source>
        <dbReference type="ARBA" id="ARBA00017307"/>
    </source>
</evidence>
<keyword evidence="10" id="KW-1185">Reference proteome</keyword>
<evidence type="ECO:0000259" key="8">
    <source>
        <dbReference type="SMART" id="SM00576"/>
    </source>
</evidence>
<evidence type="ECO:0000313" key="9">
    <source>
        <dbReference type="EMBL" id="DAZ95045.1"/>
    </source>
</evidence>
<comment type="subcellular location">
    <subcellularLocation>
        <location evidence="1">Nucleus</location>
    </subcellularLocation>
</comment>
<evidence type="ECO:0000256" key="4">
    <source>
        <dbReference type="ARBA" id="ARBA00023015"/>
    </source>
</evidence>
<dbReference type="PANTHER" id="PTHR46338">
    <property type="entry name" value="TRANSCRIPTION INITIATION FACTOR TFIID SUBUNIT 8"/>
    <property type="match status" value="1"/>
</dbReference>
<proteinExistence type="inferred from homology"/>
<keyword evidence="6" id="KW-0539">Nucleus</keyword>
<comment type="caution">
    <text evidence="9">The sequence shown here is derived from an EMBL/GenBank/DDBJ whole genome shotgun (WGS) entry which is preliminary data.</text>
</comment>
<evidence type="ECO:0000256" key="5">
    <source>
        <dbReference type="ARBA" id="ARBA00023163"/>
    </source>
</evidence>
<dbReference type="InterPro" id="IPR037818">
    <property type="entry name" value="TAF8"/>
</dbReference>
<dbReference type="Pfam" id="PF07524">
    <property type="entry name" value="Bromo_TP"/>
    <property type="match status" value="1"/>
</dbReference>
<feature type="region of interest" description="Disordered" evidence="7">
    <location>
        <begin position="302"/>
        <end position="349"/>
    </location>
</feature>
<reference evidence="9" key="2">
    <citation type="journal article" date="2023" name="Microbiol Resour">
        <title>Decontamination and Annotation of the Draft Genome Sequence of the Oomycete Lagenidium giganteum ARSEF 373.</title>
        <authorList>
            <person name="Morgan W.R."/>
            <person name="Tartar A."/>
        </authorList>
    </citation>
    <scope>NUCLEOTIDE SEQUENCE</scope>
    <source>
        <strain evidence="9">ARSEF 373</strain>
    </source>
</reference>
<dbReference type="InterPro" id="IPR019473">
    <property type="entry name" value="TFIID_su8_C"/>
</dbReference>